<dbReference type="PANTHER" id="PTHR14905">
    <property type="entry name" value="NG37"/>
    <property type="match status" value="1"/>
</dbReference>
<evidence type="ECO:0000313" key="2">
    <source>
        <dbReference type="EMBL" id="KIY50666.1"/>
    </source>
</evidence>
<name>A0A0D7AH78_9AGAR</name>
<keyword evidence="3" id="KW-1185">Reference proteome</keyword>
<dbReference type="InterPro" id="IPR052577">
    <property type="entry name" value="VWA7"/>
</dbReference>
<sequence>AGDIPDFAYLNGKAFRHGDIEGSLENLVKYVGSASLASGFGSSSFFGFAKHVVQQATAGGQGPRFSPTDVKRVYFGNWLRDFSQACDIAGLSKLAIDSIVLLVAVLGFVDFGFATEEFQVTKERLGVYLTVEHIDNPKGYAKDEENEDARKYDPRLRPPVNPRELDIDGNTGMKKYMATEGENWDTSTACIRRNLIKAIELGRNADGGRTQGATLWEAYRLLGTGMHTLEDLLAHSNWCELALRKMGREEVFCHVGDEVLVTTPSGERVPPLVTGTFGGADFMHSMLGEATDKLSQSSVTELKAKMDDAKNNEGNNALALKAIISKLNLGGGDKMGKAEEIHEQSKAYNFNPDNIAPPEVQHQFLELLRWRDDIYREVLTKLEIIPGLMDLVNELSNALTAYVYAILAPYISPLLERATAILGDGSKAVIDSEDQYEVFDNPSASDPSHSLLSKDHFGIILNEPAGLIAMVVVENTVNLVVQAWNNNEDPHNVVNKILEAFHHPYYATGESSIQHNMFDTMQKWFGGLGGDEGAKVISQLTKESVRRGNNKRAGTESSDSSHVHGPSSYNYGKSSDSQGNYTSAAATQYGGEQSQESYNSSGDYKQTYGGDSGDFYGSSRASYGSSNQTYGSSDQSYDRSNNVYDSSPNSHVSSRNTYASVGDSRDTNYSSSRRDEQDLYGSGRNEYSSGPDKYSSSGYADRYQPSYSRPEPSYDDTQSGYSRGE</sequence>
<feature type="compositionally biased region" description="Polar residues" evidence="1">
    <location>
        <begin position="715"/>
        <end position="725"/>
    </location>
</feature>
<accession>A0A0D7AH78</accession>
<feature type="region of interest" description="Disordered" evidence="1">
    <location>
        <begin position="139"/>
        <end position="164"/>
    </location>
</feature>
<dbReference type="AlphaFoldDB" id="A0A0D7AH78"/>
<feature type="compositionally biased region" description="Polar residues" evidence="1">
    <location>
        <begin position="569"/>
        <end position="604"/>
    </location>
</feature>
<gene>
    <name evidence="2" type="ORF">FISHEDRAFT_16636</name>
</gene>
<proteinExistence type="predicted"/>
<dbReference type="InterPro" id="IPR010816">
    <property type="entry name" value="Het-C"/>
</dbReference>
<dbReference type="Pfam" id="PF07217">
    <property type="entry name" value="Het-C"/>
    <property type="match status" value="1"/>
</dbReference>
<feature type="compositionally biased region" description="Polar residues" evidence="1">
    <location>
        <begin position="620"/>
        <end position="659"/>
    </location>
</feature>
<dbReference type="OrthoDB" id="2506204at2759"/>
<feature type="compositionally biased region" description="Basic and acidic residues" evidence="1">
    <location>
        <begin position="139"/>
        <end position="156"/>
    </location>
</feature>
<reference evidence="2 3" key="1">
    <citation type="journal article" date="2015" name="Fungal Genet. Biol.">
        <title>Evolution of novel wood decay mechanisms in Agaricales revealed by the genome sequences of Fistulina hepatica and Cylindrobasidium torrendii.</title>
        <authorList>
            <person name="Floudas D."/>
            <person name="Held B.W."/>
            <person name="Riley R."/>
            <person name="Nagy L.G."/>
            <person name="Koehler G."/>
            <person name="Ransdell A.S."/>
            <person name="Younus H."/>
            <person name="Chow J."/>
            <person name="Chiniquy J."/>
            <person name="Lipzen A."/>
            <person name="Tritt A."/>
            <person name="Sun H."/>
            <person name="Haridas S."/>
            <person name="LaButti K."/>
            <person name="Ohm R.A."/>
            <person name="Kues U."/>
            <person name="Blanchette R.A."/>
            <person name="Grigoriev I.V."/>
            <person name="Minto R.E."/>
            <person name="Hibbett D.S."/>
        </authorList>
    </citation>
    <scope>NUCLEOTIDE SEQUENCE [LARGE SCALE GENOMIC DNA]</scope>
    <source>
        <strain evidence="2 3">ATCC 64428</strain>
    </source>
</reference>
<protein>
    <submittedName>
        <fullName evidence="2">Heterokaryon incompatibility Het-C</fullName>
    </submittedName>
</protein>
<evidence type="ECO:0000313" key="3">
    <source>
        <dbReference type="Proteomes" id="UP000054144"/>
    </source>
</evidence>
<feature type="non-terminal residue" evidence="2">
    <location>
        <position position="725"/>
    </location>
</feature>
<feature type="non-terminal residue" evidence="2">
    <location>
        <position position="1"/>
    </location>
</feature>
<organism evidence="2 3">
    <name type="scientific">Fistulina hepatica ATCC 64428</name>
    <dbReference type="NCBI Taxonomy" id="1128425"/>
    <lineage>
        <taxon>Eukaryota</taxon>
        <taxon>Fungi</taxon>
        <taxon>Dikarya</taxon>
        <taxon>Basidiomycota</taxon>
        <taxon>Agaricomycotina</taxon>
        <taxon>Agaricomycetes</taxon>
        <taxon>Agaricomycetidae</taxon>
        <taxon>Agaricales</taxon>
        <taxon>Fistulinaceae</taxon>
        <taxon>Fistulina</taxon>
    </lineage>
</organism>
<dbReference type="EMBL" id="KN881675">
    <property type="protein sequence ID" value="KIY50666.1"/>
    <property type="molecule type" value="Genomic_DNA"/>
</dbReference>
<dbReference type="Proteomes" id="UP000054144">
    <property type="component" value="Unassembled WGS sequence"/>
</dbReference>
<evidence type="ECO:0000256" key="1">
    <source>
        <dbReference type="SAM" id="MobiDB-lite"/>
    </source>
</evidence>
<feature type="compositionally biased region" description="Low complexity" evidence="1">
    <location>
        <begin position="557"/>
        <end position="568"/>
    </location>
</feature>
<feature type="region of interest" description="Disordered" evidence="1">
    <location>
        <begin position="543"/>
        <end position="725"/>
    </location>
</feature>
<dbReference type="PANTHER" id="PTHR14905:SF7">
    <property type="entry name" value="VON WILLEBRAND FACTOR A DOMAIN-CONTAINING PROTEIN 7"/>
    <property type="match status" value="1"/>
</dbReference>